<name>A0A2U3KKG4_9BACT</name>
<dbReference type="Pfam" id="PF22073">
    <property type="entry name" value="Cep192_D4"/>
    <property type="match status" value="1"/>
</dbReference>
<feature type="region of interest" description="Disordered" evidence="6">
    <location>
        <begin position="232"/>
        <end position="251"/>
    </location>
</feature>
<evidence type="ECO:0000256" key="5">
    <source>
        <dbReference type="ARBA" id="ARBA00023273"/>
    </source>
</evidence>
<proteinExistence type="predicted"/>
<evidence type="ECO:0000256" key="3">
    <source>
        <dbReference type="ARBA" id="ARBA00022490"/>
    </source>
</evidence>
<reference evidence="9" key="1">
    <citation type="submission" date="2018-02" db="EMBL/GenBank/DDBJ databases">
        <authorList>
            <person name="Hausmann B."/>
        </authorList>
    </citation>
    <scope>NUCLEOTIDE SEQUENCE [LARGE SCALE GENOMIC DNA]</scope>
    <source>
        <strain evidence="9">Peat soil MAG SbA1</strain>
    </source>
</reference>
<keyword evidence="5" id="KW-0966">Cell projection</keyword>
<dbReference type="InterPro" id="IPR036116">
    <property type="entry name" value="FN3_sf"/>
</dbReference>
<dbReference type="AlphaFoldDB" id="A0A2U3KKG4"/>
<comment type="subcellular location">
    <subcellularLocation>
        <location evidence="1">Cell projection</location>
        <location evidence="1">Cilium</location>
    </subcellularLocation>
    <subcellularLocation>
        <location evidence="2">Cytoplasm</location>
    </subcellularLocation>
</comment>
<keyword evidence="3" id="KW-0963">Cytoplasm</keyword>
<dbReference type="PROSITE" id="PS51257">
    <property type="entry name" value="PROKAR_LIPOPROTEIN"/>
    <property type="match status" value="1"/>
</dbReference>
<dbReference type="NCBIfam" id="NF012200">
    <property type="entry name" value="choice_anch_D"/>
    <property type="match status" value="2"/>
</dbReference>
<dbReference type="InterPro" id="IPR054090">
    <property type="entry name" value="Cep192_Spd-2-like_dom"/>
</dbReference>
<protein>
    <recommendedName>
        <fullName evidence="7">Fibronectin type-III domain-containing protein</fullName>
    </recommendedName>
</protein>
<gene>
    <name evidence="8" type="ORF">SBA1_30003</name>
</gene>
<dbReference type="InterPro" id="IPR003961">
    <property type="entry name" value="FN3_dom"/>
</dbReference>
<evidence type="ECO:0000256" key="6">
    <source>
        <dbReference type="SAM" id="MobiDB-lite"/>
    </source>
</evidence>
<dbReference type="OrthoDB" id="101024at2"/>
<accession>A0A2U3KKG4</accession>
<dbReference type="InterPro" id="IPR053879">
    <property type="entry name" value="HYDIN_VesB_CFA65-like_Ig"/>
</dbReference>
<feature type="compositionally biased region" description="Low complexity" evidence="6">
    <location>
        <begin position="239"/>
        <end position="251"/>
    </location>
</feature>
<dbReference type="Gene3D" id="2.60.40.10">
    <property type="entry name" value="Immunoglobulins"/>
    <property type="match status" value="3"/>
</dbReference>
<dbReference type="PROSITE" id="PS50853">
    <property type="entry name" value="FN3"/>
    <property type="match status" value="1"/>
</dbReference>
<dbReference type="GO" id="GO:0005737">
    <property type="term" value="C:cytoplasm"/>
    <property type="evidence" value="ECO:0007669"/>
    <property type="project" value="UniProtKB-SubCell"/>
</dbReference>
<evidence type="ECO:0000256" key="2">
    <source>
        <dbReference type="ARBA" id="ARBA00004496"/>
    </source>
</evidence>
<evidence type="ECO:0000256" key="4">
    <source>
        <dbReference type="ARBA" id="ARBA00023069"/>
    </source>
</evidence>
<evidence type="ECO:0000259" key="7">
    <source>
        <dbReference type="PROSITE" id="PS50853"/>
    </source>
</evidence>
<evidence type="ECO:0000256" key="1">
    <source>
        <dbReference type="ARBA" id="ARBA00004138"/>
    </source>
</evidence>
<sequence>MTLGRMSRPPVQTVAGALLLLAGLAFLVGCQGVSAGPSTRVVVVGQLTLSPASKAFGSVPLGTQQSQTVTLTNSGSSVSVSQVSVSGTGFQLSGITTPLTLNASQSTTFTVAFAPQTTGSASGTVTITSNASDPTLTIALSGTGTATAGQLSVSPTTLALGNVVVDTSGTASGSLTASGASVTVTAATTNDSVFSVGGLSLPVTIPAGQSVPFTVTFSPLTTGAASATLSFSSNAQPSTTTEALTGTGTPAPTHTVNLSWDASTSPNISGYNIYRAAYSGSCGSYSKINTVLNTSTLYTDSTVADGTSYCYAATAVNSSDEESGYSNIVSKVQIPAS</sequence>
<dbReference type="SUPFAM" id="SSF49265">
    <property type="entry name" value="Fibronectin type III"/>
    <property type="match status" value="1"/>
</dbReference>
<keyword evidence="4" id="KW-0969">Cilium</keyword>
<dbReference type="EMBL" id="OMOD01000122">
    <property type="protein sequence ID" value="SPF40152.1"/>
    <property type="molecule type" value="Genomic_DNA"/>
</dbReference>
<evidence type="ECO:0000313" key="9">
    <source>
        <dbReference type="Proteomes" id="UP000238701"/>
    </source>
</evidence>
<evidence type="ECO:0000313" key="8">
    <source>
        <dbReference type="EMBL" id="SPF40152.1"/>
    </source>
</evidence>
<dbReference type="InterPro" id="IPR013783">
    <property type="entry name" value="Ig-like_fold"/>
</dbReference>
<organism evidence="8 9">
    <name type="scientific">Candidatus Sulfotelmatobacter kueseliae</name>
    <dbReference type="NCBI Taxonomy" id="2042962"/>
    <lineage>
        <taxon>Bacteria</taxon>
        <taxon>Pseudomonadati</taxon>
        <taxon>Acidobacteriota</taxon>
        <taxon>Terriglobia</taxon>
        <taxon>Terriglobales</taxon>
        <taxon>Candidatus Korobacteraceae</taxon>
        <taxon>Candidatus Sulfotelmatobacter</taxon>
    </lineage>
</organism>
<dbReference type="Pfam" id="PF22544">
    <property type="entry name" value="HYDIN_VesB_CFA65-like_Ig"/>
    <property type="match status" value="1"/>
</dbReference>
<feature type="domain" description="Fibronectin type-III" evidence="7">
    <location>
        <begin position="236"/>
        <end position="337"/>
    </location>
</feature>
<dbReference type="Proteomes" id="UP000238701">
    <property type="component" value="Unassembled WGS sequence"/>
</dbReference>